<evidence type="ECO:0000313" key="1">
    <source>
        <dbReference type="EMBL" id="SVD35825.1"/>
    </source>
</evidence>
<gene>
    <name evidence="1" type="ORF">METZ01_LOCUS388679</name>
</gene>
<accession>A0A382UPT9</accession>
<name>A0A382UPT9_9ZZZZ</name>
<dbReference type="AlphaFoldDB" id="A0A382UPT9"/>
<dbReference type="EMBL" id="UINC01145596">
    <property type="protein sequence ID" value="SVD35825.1"/>
    <property type="molecule type" value="Genomic_DNA"/>
</dbReference>
<proteinExistence type="predicted"/>
<sequence length="214" mass="23933">MTVEITTLEQPIDAMYLIHKALRGEADRTVELARSLEDGNSLQPFKLAFTAWATAIMYHAEKEVGTEMTKSVDDTRKAAADDPVERVKWALLAQEDEEYAALLEGVMDVMTVLEEDIGATSVILRTQQHLYGQAIALRVAQEDHLETEEAMVIPLLRENLSPACQLEVVGALLVDQDADDPHWVIEWISQDLTPKENELLLELESQIKQAQPVA</sequence>
<protein>
    <recommendedName>
        <fullName evidence="2">Hemerythrin-like domain-containing protein</fullName>
    </recommendedName>
</protein>
<evidence type="ECO:0008006" key="2">
    <source>
        <dbReference type="Google" id="ProtNLM"/>
    </source>
</evidence>
<reference evidence="1" key="1">
    <citation type="submission" date="2018-05" db="EMBL/GenBank/DDBJ databases">
        <authorList>
            <person name="Lanie J.A."/>
            <person name="Ng W.-L."/>
            <person name="Kazmierczak K.M."/>
            <person name="Andrzejewski T.M."/>
            <person name="Davidsen T.M."/>
            <person name="Wayne K.J."/>
            <person name="Tettelin H."/>
            <person name="Glass J.I."/>
            <person name="Rusch D."/>
            <person name="Podicherti R."/>
            <person name="Tsui H.-C.T."/>
            <person name="Winkler M.E."/>
        </authorList>
    </citation>
    <scope>NUCLEOTIDE SEQUENCE</scope>
</reference>
<organism evidence="1">
    <name type="scientific">marine metagenome</name>
    <dbReference type="NCBI Taxonomy" id="408172"/>
    <lineage>
        <taxon>unclassified sequences</taxon>
        <taxon>metagenomes</taxon>
        <taxon>ecological metagenomes</taxon>
    </lineage>
</organism>
<dbReference type="Gene3D" id="1.20.120.520">
    <property type="entry name" value="nmb1532 protein domain like"/>
    <property type="match status" value="1"/>
</dbReference>